<evidence type="ECO:0000313" key="2">
    <source>
        <dbReference type="Proteomes" id="UP000683000"/>
    </source>
</evidence>
<protein>
    <submittedName>
        <fullName evidence="1">Uncharacterized protein</fullName>
    </submittedName>
</protein>
<reference evidence="1" key="1">
    <citation type="submission" date="2021-03" db="EMBL/GenBank/DDBJ databases">
        <title>Evolutionary innovations through gain and loss of genes in the ectomycorrhizal Boletales.</title>
        <authorList>
            <person name="Wu G."/>
            <person name="Miyauchi S."/>
            <person name="Morin E."/>
            <person name="Yang Z.-L."/>
            <person name="Xu J."/>
            <person name="Martin F.M."/>
        </authorList>
    </citation>
    <scope>NUCLEOTIDE SEQUENCE</scope>
    <source>
        <strain evidence="1">BR01</strain>
    </source>
</reference>
<dbReference type="Proteomes" id="UP000683000">
    <property type="component" value="Unassembled WGS sequence"/>
</dbReference>
<accession>A0A8I2YQN3</accession>
<dbReference type="AlphaFoldDB" id="A0A8I2YQN3"/>
<evidence type="ECO:0000313" key="1">
    <source>
        <dbReference type="EMBL" id="KAG6376260.1"/>
    </source>
</evidence>
<keyword evidence="2" id="KW-1185">Reference proteome</keyword>
<gene>
    <name evidence="1" type="ORF">JVT61DRAFT_2236</name>
</gene>
<sequence>MLLKFSKSDILDSSLVYPETGALGFTILTRSHFIHAEERDSDTESESEATVTRRTIIADKRGLTVAEIGWDGRRPVVVIIGKEKVAVKEMFGSQSAILS</sequence>
<dbReference type="OrthoDB" id="3258136at2759"/>
<organism evidence="1 2">
    <name type="scientific">Boletus reticuloceps</name>
    <dbReference type="NCBI Taxonomy" id="495285"/>
    <lineage>
        <taxon>Eukaryota</taxon>
        <taxon>Fungi</taxon>
        <taxon>Dikarya</taxon>
        <taxon>Basidiomycota</taxon>
        <taxon>Agaricomycotina</taxon>
        <taxon>Agaricomycetes</taxon>
        <taxon>Agaricomycetidae</taxon>
        <taxon>Boletales</taxon>
        <taxon>Boletineae</taxon>
        <taxon>Boletaceae</taxon>
        <taxon>Boletoideae</taxon>
        <taxon>Boletus</taxon>
    </lineage>
</organism>
<comment type="caution">
    <text evidence="1">The sequence shown here is derived from an EMBL/GenBank/DDBJ whole genome shotgun (WGS) entry which is preliminary data.</text>
</comment>
<name>A0A8I2YQN3_9AGAM</name>
<dbReference type="EMBL" id="JAGFBS010000012">
    <property type="protein sequence ID" value="KAG6376260.1"/>
    <property type="molecule type" value="Genomic_DNA"/>
</dbReference>
<proteinExistence type="predicted"/>